<evidence type="ECO:0000313" key="1">
    <source>
        <dbReference type="EMBL" id="KAF2575023.1"/>
    </source>
</evidence>
<dbReference type="AlphaFoldDB" id="A0A8S9J068"/>
<organism evidence="1">
    <name type="scientific">Brassica cretica</name>
    <name type="common">Mustard</name>
    <dbReference type="NCBI Taxonomy" id="69181"/>
    <lineage>
        <taxon>Eukaryota</taxon>
        <taxon>Viridiplantae</taxon>
        <taxon>Streptophyta</taxon>
        <taxon>Embryophyta</taxon>
        <taxon>Tracheophyta</taxon>
        <taxon>Spermatophyta</taxon>
        <taxon>Magnoliopsida</taxon>
        <taxon>eudicotyledons</taxon>
        <taxon>Gunneridae</taxon>
        <taxon>Pentapetalae</taxon>
        <taxon>rosids</taxon>
        <taxon>malvids</taxon>
        <taxon>Brassicales</taxon>
        <taxon>Brassicaceae</taxon>
        <taxon>Brassiceae</taxon>
        <taxon>Brassica</taxon>
    </lineage>
</organism>
<comment type="caution">
    <text evidence="1">The sequence shown here is derived from an EMBL/GenBank/DDBJ whole genome shotgun (WGS) entry which is preliminary data.</text>
</comment>
<protein>
    <submittedName>
        <fullName evidence="1">Uncharacterized protein</fullName>
    </submittedName>
</protein>
<proteinExistence type="predicted"/>
<accession>A0A8S9J068</accession>
<gene>
    <name evidence="1" type="ORF">F2Q70_00001118</name>
</gene>
<dbReference type="EMBL" id="QGKY02001015">
    <property type="protein sequence ID" value="KAF2575023.1"/>
    <property type="molecule type" value="Genomic_DNA"/>
</dbReference>
<name>A0A8S9J068_BRACR</name>
<reference evidence="1" key="1">
    <citation type="submission" date="2019-12" db="EMBL/GenBank/DDBJ databases">
        <title>Genome sequencing and annotation of Brassica cretica.</title>
        <authorList>
            <person name="Studholme D.J."/>
            <person name="Sarris P.F."/>
        </authorList>
    </citation>
    <scope>NUCLEOTIDE SEQUENCE</scope>
    <source>
        <strain evidence="1">PFS-102/07</strain>
        <tissue evidence="1">Leaf</tissue>
    </source>
</reference>
<sequence length="116" mass="13045">MVEALPSLLMLREKENSVWFLISSSFLICIIVSGTRWSLRHGVVGLDFGGLRTSRLNHPTLVIPGVEALYALRRRLLTIALSSCIRLKAKFRYSGFDGLDVAEEISSTTMKFSARW</sequence>